<dbReference type="PANTHER" id="PTHR10629:SF52">
    <property type="entry name" value="DNA (CYTOSINE-5)-METHYLTRANSFERASE 1"/>
    <property type="match status" value="1"/>
</dbReference>
<evidence type="ECO:0000256" key="7">
    <source>
        <dbReference type="SAM" id="MobiDB-lite"/>
    </source>
</evidence>
<evidence type="ECO:0000256" key="3">
    <source>
        <dbReference type="ARBA" id="ARBA00022679"/>
    </source>
</evidence>
<evidence type="ECO:0000313" key="8">
    <source>
        <dbReference type="EMBL" id="PZR36448.1"/>
    </source>
</evidence>
<evidence type="ECO:0000256" key="5">
    <source>
        <dbReference type="ARBA" id="ARBA00022747"/>
    </source>
</evidence>
<dbReference type="EC" id="2.1.1.37" evidence="1"/>
<dbReference type="InterPro" id="IPR050390">
    <property type="entry name" value="C5-Methyltransferase"/>
</dbReference>
<keyword evidence="3" id="KW-0808">Transferase</keyword>
<dbReference type="Pfam" id="PF00145">
    <property type="entry name" value="DNA_methylase"/>
    <property type="match status" value="2"/>
</dbReference>
<comment type="catalytic activity">
    <reaction evidence="6">
        <text>a 2'-deoxycytidine in DNA + S-adenosyl-L-methionine = a 5-methyl-2'-deoxycytidine in DNA + S-adenosyl-L-homocysteine + H(+)</text>
        <dbReference type="Rhea" id="RHEA:13681"/>
        <dbReference type="Rhea" id="RHEA-COMP:11369"/>
        <dbReference type="Rhea" id="RHEA-COMP:11370"/>
        <dbReference type="ChEBI" id="CHEBI:15378"/>
        <dbReference type="ChEBI" id="CHEBI:57856"/>
        <dbReference type="ChEBI" id="CHEBI:59789"/>
        <dbReference type="ChEBI" id="CHEBI:85452"/>
        <dbReference type="ChEBI" id="CHEBI:85454"/>
        <dbReference type="EC" id="2.1.1.37"/>
    </reaction>
</comment>
<dbReference type="GO" id="GO:0009307">
    <property type="term" value="P:DNA restriction-modification system"/>
    <property type="evidence" value="ECO:0007669"/>
    <property type="project" value="UniProtKB-KW"/>
</dbReference>
<feature type="compositionally biased region" description="Basic and acidic residues" evidence="7">
    <location>
        <begin position="398"/>
        <end position="410"/>
    </location>
</feature>
<dbReference type="SUPFAM" id="SSF53335">
    <property type="entry name" value="S-adenosyl-L-methionine-dependent methyltransferases"/>
    <property type="match status" value="1"/>
</dbReference>
<dbReference type="InterPro" id="IPR029063">
    <property type="entry name" value="SAM-dependent_MTases_sf"/>
</dbReference>
<accession>A0A2W5WQN7</accession>
<dbReference type="GO" id="GO:0003677">
    <property type="term" value="F:DNA binding"/>
    <property type="evidence" value="ECO:0007669"/>
    <property type="project" value="TreeGrafter"/>
</dbReference>
<comment type="caution">
    <text evidence="8">The sequence shown here is derived from an EMBL/GenBank/DDBJ whole genome shotgun (WGS) entry which is preliminary data.</text>
</comment>
<dbReference type="EMBL" id="QFQZ01000006">
    <property type="protein sequence ID" value="PZR36448.1"/>
    <property type="molecule type" value="Genomic_DNA"/>
</dbReference>
<name>A0A2W5WQN7_9CAUL</name>
<dbReference type="PANTHER" id="PTHR10629">
    <property type="entry name" value="CYTOSINE-SPECIFIC METHYLTRANSFERASE"/>
    <property type="match status" value="1"/>
</dbReference>
<sequence length="799" mass="85737">MTRSNVSAMAIHAATARTARPANDAGELIVDCFAGGGGASTAILAATGRHPDIAINHDAEAIALHAANHPTTRHHCADINEVDPRKAVAEFPGPDGRARPVGLLWASPDCKHHSKARGGKPREKKIRSLAWIVVRWAAQVRPRVIALENVEEFQDWGPLLEADTFIRDDEIESLAQQLDAAIPDEQFSLWNLLDPTEDEIQAAIKPALDRAAELHADLQHSKGKGRLYKAGQPDPRHKGIIFRRWVSQLESFGYAVEWRELVAADYGAPTTRKRLFLIARCDARPIVWPERTHAPRDKAGLLGLQPWLPAASIIDWSIPVPSIFGRKKPLEPKTHARIAKGIKRYVIEAGRPFIVPVTHSTGGERVYDSADPLKTVTAGPKRGEFSLVSPYLTAQYGERDGQEPRARDVDSSPYPTVVPGGNGGRLVEAVLGGAIVGCGGRAGQSPPRGLDDPLGTATAKADKCVASATMAPVVVGTDNFSTRASRAFDPEDPLRTAVSSGGFGVAATFLQKMAENGQGCDIGDPLHTAMAGAPRHYQVAACLNRQFGTGVAQDPEQPMPTVMADGGGGKTQVITAYLGRMAKGSVGSDPADPSLTATTKGKDTLADITIDKYYATGVPSEADEPLDTATTKPRFGLNATYLEQANTGMVGHDAREPVSTIVGKGCTQRLVDCELEGFDAEPSERRQAVLAFLWKHFGEPTADERANPLATPAGRLKFGLVVMDGTVWRIVDIGMRMLVPRELYGAQGFPADYKIEITFEGKPLTKTAQTRMAGNSVSPPPAAALLSVNYYPAEERLAA</sequence>
<keyword evidence="2" id="KW-0489">Methyltransferase</keyword>
<dbReference type="GO" id="GO:0032259">
    <property type="term" value="P:methylation"/>
    <property type="evidence" value="ECO:0007669"/>
    <property type="project" value="UniProtKB-KW"/>
</dbReference>
<dbReference type="RefSeq" id="WP_304273958.1">
    <property type="nucleotide sequence ID" value="NZ_QFQZ01000006.1"/>
</dbReference>
<evidence type="ECO:0000256" key="1">
    <source>
        <dbReference type="ARBA" id="ARBA00011975"/>
    </source>
</evidence>
<dbReference type="Proteomes" id="UP000249393">
    <property type="component" value="Unassembled WGS sequence"/>
</dbReference>
<gene>
    <name evidence="8" type="ORF">DI526_03150</name>
</gene>
<dbReference type="Gene3D" id="3.90.120.10">
    <property type="entry name" value="DNA Methylase, subunit A, domain 2"/>
    <property type="match status" value="1"/>
</dbReference>
<reference evidence="8 9" key="1">
    <citation type="submission" date="2017-08" db="EMBL/GenBank/DDBJ databases">
        <title>Infants hospitalized years apart are colonized by the same room-sourced microbial strains.</title>
        <authorList>
            <person name="Brooks B."/>
            <person name="Olm M.R."/>
            <person name="Firek B.A."/>
            <person name="Baker R."/>
            <person name="Thomas B.C."/>
            <person name="Morowitz M.J."/>
            <person name="Banfield J.F."/>
        </authorList>
    </citation>
    <scope>NUCLEOTIDE SEQUENCE [LARGE SCALE GENOMIC DNA]</scope>
    <source>
        <strain evidence="8">S2_003_000_R2_4</strain>
    </source>
</reference>
<keyword evidence="5" id="KW-0680">Restriction system</keyword>
<evidence type="ECO:0000256" key="6">
    <source>
        <dbReference type="ARBA" id="ARBA00047422"/>
    </source>
</evidence>
<keyword evidence="4" id="KW-0949">S-adenosyl-L-methionine</keyword>
<dbReference type="AlphaFoldDB" id="A0A2W5WQN7"/>
<dbReference type="GO" id="GO:0003886">
    <property type="term" value="F:DNA (cytosine-5-)-methyltransferase activity"/>
    <property type="evidence" value="ECO:0007669"/>
    <property type="project" value="UniProtKB-EC"/>
</dbReference>
<dbReference type="Gene3D" id="3.40.50.150">
    <property type="entry name" value="Vaccinia Virus protein VP39"/>
    <property type="match status" value="1"/>
</dbReference>
<dbReference type="InterPro" id="IPR001525">
    <property type="entry name" value="C5_MeTfrase"/>
</dbReference>
<protein>
    <recommendedName>
        <fullName evidence="1">DNA (cytosine-5-)-methyltransferase</fullName>
        <ecNumber evidence="1">2.1.1.37</ecNumber>
    </recommendedName>
</protein>
<evidence type="ECO:0000256" key="2">
    <source>
        <dbReference type="ARBA" id="ARBA00022603"/>
    </source>
</evidence>
<feature type="region of interest" description="Disordered" evidence="7">
    <location>
        <begin position="398"/>
        <end position="420"/>
    </location>
</feature>
<organism evidence="8 9">
    <name type="scientific">Caulobacter segnis</name>
    <dbReference type="NCBI Taxonomy" id="88688"/>
    <lineage>
        <taxon>Bacteria</taxon>
        <taxon>Pseudomonadati</taxon>
        <taxon>Pseudomonadota</taxon>
        <taxon>Alphaproteobacteria</taxon>
        <taxon>Caulobacterales</taxon>
        <taxon>Caulobacteraceae</taxon>
        <taxon>Caulobacter</taxon>
    </lineage>
</organism>
<evidence type="ECO:0000256" key="4">
    <source>
        <dbReference type="ARBA" id="ARBA00022691"/>
    </source>
</evidence>
<dbReference type="GO" id="GO:0044027">
    <property type="term" value="P:negative regulation of gene expression via chromosomal CpG island methylation"/>
    <property type="evidence" value="ECO:0007669"/>
    <property type="project" value="TreeGrafter"/>
</dbReference>
<evidence type="ECO:0000313" key="9">
    <source>
        <dbReference type="Proteomes" id="UP000249393"/>
    </source>
</evidence>
<proteinExistence type="predicted"/>